<dbReference type="InterPro" id="IPR001387">
    <property type="entry name" value="Cro/C1-type_HTH"/>
</dbReference>
<keyword evidence="3" id="KW-1185">Reference proteome</keyword>
<dbReference type="SUPFAM" id="SSF143100">
    <property type="entry name" value="TTHA1013/TTHA0281-like"/>
    <property type="match status" value="1"/>
</dbReference>
<dbReference type="Gene3D" id="3.30.160.250">
    <property type="match status" value="1"/>
</dbReference>
<dbReference type="EMBL" id="BDQK01000001">
    <property type="protein sequence ID" value="GBF78734.1"/>
    <property type="molecule type" value="Genomic_DNA"/>
</dbReference>
<dbReference type="InterPro" id="IPR010982">
    <property type="entry name" value="Lambda_DNA-bd_dom_sf"/>
</dbReference>
<reference evidence="3" key="1">
    <citation type="submission" date="2017-05" db="EMBL/GenBank/DDBJ databases">
        <title>Physiological properties and genetic analysis related to exopolysaccharide production of fresh-water unicellular cyanobacterium Aphanothece sacrum, Suizenji Nori, that has been cultured as a food source in Japan.</title>
        <authorList>
            <person name="Kanesaki Y."/>
            <person name="Yoshikawa S."/>
            <person name="Ohki K."/>
        </authorList>
    </citation>
    <scope>NUCLEOTIDE SEQUENCE [LARGE SCALE GENOMIC DNA]</scope>
    <source>
        <strain evidence="3">FPU1</strain>
    </source>
</reference>
<name>A0A401IBY8_APHSA</name>
<protein>
    <recommendedName>
        <fullName evidence="1">HTH cro/C1-type domain-containing protein</fullName>
    </recommendedName>
</protein>
<dbReference type="Gene3D" id="1.10.260.40">
    <property type="entry name" value="lambda repressor-like DNA-binding domains"/>
    <property type="match status" value="1"/>
</dbReference>
<dbReference type="AlphaFoldDB" id="A0A401IBY8"/>
<organism evidence="2 3">
    <name type="scientific">Aphanothece sacrum FPU1</name>
    <dbReference type="NCBI Taxonomy" id="1920663"/>
    <lineage>
        <taxon>Bacteria</taxon>
        <taxon>Bacillati</taxon>
        <taxon>Cyanobacteriota</taxon>
        <taxon>Cyanophyceae</taxon>
        <taxon>Oscillatoriophycideae</taxon>
        <taxon>Chroococcales</taxon>
        <taxon>Aphanothecaceae</taxon>
        <taxon>Aphanothece</taxon>
    </lineage>
</organism>
<sequence length="154" mass="16942">MTLQQAMTMSRFSYGAKLTPDETDGGWVVTFRDLPEAITQGDDVEGALREADDCLEEAIAARIDDKRDIPVPSDLVQGEYGVCLPIQTSLKASLYLAMKEAKLSQVQLAEILGLDEKEVRRILDPEHGTKLPTIERALKALGQQISLTVIEEQG</sequence>
<dbReference type="OrthoDB" id="5772151at2"/>
<dbReference type="GO" id="GO:0003677">
    <property type="term" value="F:DNA binding"/>
    <property type="evidence" value="ECO:0007669"/>
    <property type="project" value="InterPro"/>
</dbReference>
<dbReference type="SUPFAM" id="SSF47413">
    <property type="entry name" value="lambda repressor-like DNA-binding domains"/>
    <property type="match status" value="1"/>
</dbReference>
<evidence type="ECO:0000313" key="3">
    <source>
        <dbReference type="Proteomes" id="UP000287247"/>
    </source>
</evidence>
<gene>
    <name evidence="2" type="ORF">AsFPU1_0123</name>
</gene>
<proteinExistence type="predicted"/>
<dbReference type="CDD" id="cd00093">
    <property type="entry name" value="HTH_XRE"/>
    <property type="match status" value="1"/>
</dbReference>
<dbReference type="RefSeq" id="WP_124969653.1">
    <property type="nucleotide sequence ID" value="NZ_BDQK01000001.1"/>
</dbReference>
<evidence type="ECO:0000313" key="2">
    <source>
        <dbReference type="EMBL" id="GBF78734.1"/>
    </source>
</evidence>
<evidence type="ECO:0000259" key="1">
    <source>
        <dbReference type="PROSITE" id="PS50943"/>
    </source>
</evidence>
<dbReference type="InterPro" id="IPR031807">
    <property type="entry name" value="HicB-like"/>
</dbReference>
<dbReference type="PROSITE" id="PS50943">
    <property type="entry name" value="HTH_CROC1"/>
    <property type="match status" value="1"/>
</dbReference>
<comment type="caution">
    <text evidence="2">The sequence shown here is derived from an EMBL/GenBank/DDBJ whole genome shotgun (WGS) entry which is preliminary data.</text>
</comment>
<feature type="domain" description="HTH cro/C1-type" evidence="1">
    <location>
        <begin position="94"/>
        <end position="150"/>
    </location>
</feature>
<dbReference type="Pfam" id="PF15970">
    <property type="entry name" value="HicB-like_2"/>
    <property type="match status" value="1"/>
</dbReference>
<dbReference type="InterPro" id="IPR035069">
    <property type="entry name" value="TTHA1013/TTHA0281-like"/>
</dbReference>
<dbReference type="Proteomes" id="UP000287247">
    <property type="component" value="Unassembled WGS sequence"/>
</dbReference>
<accession>A0A401IBY8</accession>